<proteinExistence type="predicted"/>
<dbReference type="EMBL" id="JBHMCF010000057">
    <property type="protein sequence ID" value="MFB9476850.1"/>
    <property type="molecule type" value="Genomic_DNA"/>
</dbReference>
<dbReference type="PROSITE" id="PS51257">
    <property type="entry name" value="PROKAR_LIPOPROTEIN"/>
    <property type="match status" value="1"/>
</dbReference>
<evidence type="ECO:0000313" key="2">
    <source>
        <dbReference type="EMBL" id="MFB9476850.1"/>
    </source>
</evidence>
<organism evidence="2 3">
    <name type="scientific">Nonomuraea salmonea</name>
    <dbReference type="NCBI Taxonomy" id="46181"/>
    <lineage>
        <taxon>Bacteria</taxon>
        <taxon>Bacillati</taxon>
        <taxon>Actinomycetota</taxon>
        <taxon>Actinomycetes</taxon>
        <taxon>Streptosporangiales</taxon>
        <taxon>Streptosporangiaceae</taxon>
        <taxon>Nonomuraea</taxon>
    </lineage>
</organism>
<protein>
    <submittedName>
        <fullName evidence="2">Uncharacterized protein</fullName>
    </submittedName>
</protein>
<keyword evidence="3" id="KW-1185">Reference proteome</keyword>
<name>A0ABV5P2N9_9ACTN</name>
<reference evidence="2 3" key="1">
    <citation type="submission" date="2024-09" db="EMBL/GenBank/DDBJ databases">
        <authorList>
            <person name="Sun Q."/>
            <person name="Mori K."/>
        </authorList>
    </citation>
    <scope>NUCLEOTIDE SEQUENCE [LARGE SCALE GENOMIC DNA]</scope>
    <source>
        <strain evidence="2 3">JCM 3324</strain>
    </source>
</reference>
<gene>
    <name evidence="2" type="ORF">ACFFR3_45800</name>
</gene>
<sequence>MRGGLMLVAGAALGVMAGCAAAPDAGVVVSRRYEPPEWARLVCTSWTPAGTCKEWAAGQSPERWLLELRGEGGVEGALRVPRAVWDVCGRGESFPKCGVPKI</sequence>
<evidence type="ECO:0000256" key="1">
    <source>
        <dbReference type="SAM" id="SignalP"/>
    </source>
</evidence>
<evidence type="ECO:0000313" key="3">
    <source>
        <dbReference type="Proteomes" id="UP001589568"/>
    </source>
</evidence>
<keyword evidence="1" id="KW-0732">Signal</keyword>
<feature type="chain" id="PRO_5045218595" evidence="1">
    <location>
        <begin position="23"/>
        <end position="102"/>
    </location>
</feature>
<comment type="caution">
    <text evidence="2">The sequence shown here is derived from an EMBL/GenBank/DDBJ whole genome shotgun (WGS) entry which is preliminary data.</text>
</comment>
<accession>A0ABV5P2N9</accession>
<feature type="signal peptide" evidence="1">
    <location>
        <begin position="1"/>
        <end position="22"/>
    </location>
</feature>
<dbReference type="Proteomes" id="UP001589568">
    <property type="component" value="Unassembled WGS sequence"/>
</dbReference>